<dbReference type="OrthoDB" id="3918601at2759"/>
<reference evidence="3 4" key="1">
    <citation type="submission" date="2017-11" db="EMBL/GenBank/DDBJ databases">
        <title>Comparative genomics of Botrytis spp.</title>
        <authorList>
            <person name="Valero-Jimenez C.A."/>
            <person name="Tapia P."/>
            <person name="Veloso J."/>
            <person name="Silva-Moreno E."/>
            <person name="Staats M."/>
            <person name="Valdes J.H."/>
            <person name="Van Kan J.A.L."/>
        </authorList>
    </citation>
    <scope>NUCLEOTIDE SEQUENCE [LARGE SCALE GENOMIC DNA]</scope>
    <source>
        <strain evidence="3 4">MUCL2830</strain>
    </source>
</reference>
<keyword evidence="4" id="KW-1185">Reference proteome</keyword>
<evidence type="ECO:0000313" key="4">
    <source>
        <dbReference type="Proteomes" id="UP000297299"/>
    </source>
</evidence>
<protein>
    <recommendedName>
        <fullName evidence="2">Rhodopsin domain-containing protein</fullName>
    </recommendedName>
</protein>
<evidence type="ECO:0000313" key="3">
    <source>
        <dbReference type="EMBL" id="TEY28019.1"/>
    </source>
</evidence>
<keyword evidence="1" id="KW-0472">Membrane</keyword>
<dbReference type="Proteomes" id="UP000297299">
    <property type="component" value="Unassembled WGS sequence"/>
</dbReference>
<proteinExistence type="predicted"/>
<feature type="transmembrane region" description="Helical" evidence="1">
    <location>
        <begin position="185"/>
        <end position="204"/>
    </location>
</feature>
<accession>A0A4Y8CGH6</accession>
<comment type="caution">
    <text evidence="3">The sequence shown here is derived from an EMBL/GenBank/DDBJ whole genome shotgun (WGS) entry which is preliminary data.</text>
</comment>
<dbReference type="Pfam" id="PF20684">
    <property type="entry name" value="Fung_rhodopsin"/>
    <property type="match status" value="2"/>
</dbReference>
<gene>
    <name evidence="3" type="ORF">BOTCAL_1067g00020</name>
</gene>
<feature type="transmembrane region" description="Helical" evidence="1">
    <location>
        <begin position="251"/>
        <end position="273"/>
    </location>
</feature>
<keyword evidence="1" id="KW-1133">Transmembrane helix</keyword>
<feature type="transmembrane region" description="Helical" evidence="1">
    <location>
        <begin position="50"/>
        <end position="71"/>
    </location>
</feature>
<keyword evidence="1" id="KW-0812">Transmembrane</keyword>
<organism evidence="3 4">
    <name type="scientific">Botryotinia calthae</name>
    <dbReference type="NCBI Taxonomy" id="38488"/>
    <lineage>
        <taxon>Eukaryota</taxon>
        <taxon>Fungi</taxon>
        <taxon>Dikarya</taxon>
        <taxon>Ascomycota</taxon>
        <taxon>Pezizomycotina</taxon>
        <taxon>Leotiomycetes</taxon>
        <taxon>Helotiales</taxon>
        <taxon>Sclerotiniaceae</taxon>
        <taxon>Botryotinia</taxon>
    </lineage>
</organism>
<feature type="domain" description="Rhodopsin" evidence="2">
    <location>
        <begin position="68"/>
        <end position="156"/>
    </location>
</feature>
<dbReference type="AlphaFoldDB" id="A0A4Y8CGH6"/>
<feature type="transmembrane region" description="Helical" evidence="1">
    <location>
        <begin position="216"/>
        <end position="239"/>
    </location>
</feature>
<name>A0A4Y8CGH6_9HELO</name>
<evidence type="ECO:0000259" key="2">
    <source>
        <dbReference type="Pfam" id="PF20684"/>
    </source>
</evidence>
<dbReference type="InterPro" id="IPR049326">
    <property type="entry name" value="Rhodopsin_dom_fungi"/>
</dbReference>
<dbReference type="PANTHER" id="PTHR38794:SF1">
    <property type="entry name" value="INTEGRAL MEMBRANE PROTEIN"/>
    <property type="match status" value="1"/>
</dbReference>
<evidence type="ECO:0000256" key="1">
    <source>
        <dbReference type="SAM" id="Phobius"/>
    </source>
</evidence>
<feature type="transmembrane region" description="Helical" evidence="1">
    <location>
        <begin position="129"/>
        <end position="150"/>
    </location>
</feature>
<dbReference type="EMBL" id="PHWZ01001063">
    <property type="protein sequence ID" value="TEY28019.1"/>
    <property type="molecule type" value="Genomic_DNA"/>
</dbReference>
<sequence>MTGKGSGREGEEISNGAVSELYILSTFEIKSIFIMNRTQVFITDTNKTPLIVLFVWVPLSISCLGVAARLATKIAIFKKLHLQDHLVSISLLLAIGQSIAVTIQCSNGYGQHLSTLSTSHQEGLLKAGYAANLLFIASLCFVKLSIASFIDDLTPITRERQAARAIGPWDRINGSCINQKAFGNYYAAVNIITDFSLILMVVAIATHIQTSRLRRFAIMVIFGIRICVIAATGVQIYYLNKPSKDLAFDPWPEAIITQIVLCLSILTACLPYLKPFLSSLESGMIRVDDLRRRGQTDIAVYNHYPQNKSDSSGSKKSKVKNILSNTFQSQSRVSTGHYKLSSISPENSHSQPVAVTVISGAESGAWDRQSRESQTSQTRIIRETRSWNVELQNTGLAR</sequence>
<feature type="domain" description="Rhodopsin" evidence="2">
    <location>
        <begin position="169"/>
        <end position="278"/>
    </location>
</feature>
<dbReference type="PANTHER" id="PTHR38794">
    <property type="entry name" value="INTEGRAL MEMBRANE PROTEIN"/>
    <property type="match status" value="1"/>
</dbReference>